<gene>
    <name evidence="2" type="primary">NDAI0C05620</name>
    <name evidence="2" type="ordered locus">NDAI_0C05620</name>
</gene>
<dbReference type="EMBL" id="HE580269">
    <property type="protein sequence ID" value="CCD24221.1"/>
    <property type="molecule type" value="Genomic_DNA"/>
</dbReference>
<feature type="region of interest" description="Disordered" evidence="1">
    <location>
        <begin position="323"/>
        <end position="346"/>
    </location>
</feature>
<organism evidence="2 3">
    <name type="scientific">Naumovozyma dairenensis (strain ATCC 10597 / BCRC 20456 / CBS 421 / NBRC 0211 / NRRL Y-12639)</name>
    <name type="common">Saccharomyces dairenensis</name>
    <dbReference type="NCBI Taxonomy" id="1071378"/>
    <lineage>
        <taxon>Eukaryota</taxon>
        <taxon>Fungi</taxon>
        <taxon>Dikarya</taxon>
        <taxon>Ascomycota</taxon>
        <taxon>Saccharomycotina</taxon>
        <taxon>Saccharomycetes</taxon>
        <taxon>Saccharomycetales</taxon>
        <taxon>Saccharomycetaceae</taxon>
        <taxon>Naumovozyma</taxon>
    </lineage>
</organism>
<dbReference type="KEGG" id="ndi:NDAI_0C05620"/>
<evidence type="ECO:0000313" key="3">
    <source>
        <dbReference type="Proteomes" id="UP000000689"/>
    </source>
</evidence>
<protein>
    <submittedName>
        <fullName evidence="2">Uncharacterized protein</fullName>
    </submittedName>
</protein>
<dbReference type="AlphaFoldDB" id="G0W8W0"/>
<accession>G0W8W0</accession>
<proteinExistence type="predicted"/>
<feature type="compositionally biased region" description="Polar residues" evidence="1">
    <location>
        <begin position="323"/>
        <end position="340"/>
    </location>
</feature>
<dbReference type="HOGENOM" id="CLU_499749_0_0_1"/>
<dbReference type="Proteomes" id="UP000000689">
    <property type="component" value="Chromosome 3"/>
</dbReference>
<sequence>MGRVKEMIELANKRDRDIGTRRLFHIFTSKSQINLNSNVETIKNKNESVPPRNPDCKNSLPNNGSRRIISKNSGLSAKQNPTLIKEYVEYYLNKPDERTVTTVNKESNNLIKQYIDFFLERTPDDRASDKLEKFGERIEKRDIEERVNDTSLRTFADSSTARRSSVTSTTADEQGITPSDRSQTFDADETLIDLTKSFILSNESIESGTELSIHNKLDLDDLSTVPLALSETKSSKNPEPNMLSVIQPNSPPNVTKNRFVPELDNDYLPLIKYKEKNNIQNTLISMNPGNIRLRHESNFTNQHKHQEVIIFPGSFQQKPRITNGISRSTSPSNASINEENTPTKKVEQQEMKVIENTTKPIARKIELSNKNRNSTFTLLEPAVGKKIEKRIPLSSLDINTITVIKEAVTDQEDIFGIIKTNSSKKVQEKENLPSNINFHEQILLERKLLCWKEDFTPEIKVDKLVIRKETVHTPKMHHLVKQHVYRTQNEFIEEPKVYSAISMPLMTRLPSIQINSHVSSSDCPYYYSETLQKWVTKNEIKHNVQ</sequence>
<reference evidence="2 3" key="1">
    <citation type="journal article" date="2011" name="Proc. Natl. Acad. Sci. U.S.A.">
        <title>Evolutionary erosion of yeast sex chromosomes by mating-type switching accidents.</title>
        <authorList>
            <person name="Gordon J.L."/>
            <person name="Armisen D."/>
            <person name="Proux-Wera E."/>
            <person name="Oheigeartaigh S.S."/>
            <person name="Byrne K.P."/>
            <person name="Wolfe K.H."/>
        </authorList>
    </citation>
    <scope>NUCLEOTIDE SEQUENCE [LARGE SCALE GENOMIC DNA]</scope>
    <source>
        <strain evidence="3">ATCC 10597 / BCRC 20456 / CBS 421 / NBRC 0211 / NRRL Y-12639</strain>
    </source>
</reference>
<keyword evidence="3" id="KW-1185">Reference proteome</keyword>
<dbReference type="GeneID" id="11496571"/>
<feature type="compositionally biased region" description="Low complexity" evidence="1">
    <location>
        <begin position="158"/>
        <end position="171"/>
    </location>
</feature>
<feature type="region of interest" description="Disordered" evidence="1">
    <location>
        <begin position="44"/>
        <end position="66"/>
    </location>
</feature>
<evidence type="ECO:0000313" key="2">
    <source>
        <dbReference type="EMBL" id="CCD24221.1"/>
    </source>
</evidence>
<feature type="region of interest" description="Disordered" evidence="1">
    <location>
        <begin position="154"/>
        <end position="184"/>
    </location>
</feature>
<feature type="region of interest" description="Disordered" evidence="1">
    <location>
        <begin position="231"/>
        <end position="255"/>
    </location>
</feature>
<name>G0W8W0_NAUDC</name>
<dbReference type="RefSeq" id="XP_003669464.1">
    <property type="nucleotide sequence ID" value="XM_003669416.1"/>
</dbReference>
<evidence type="ECO:0000256" key="1">
    <source>
        <dbReference type="SAM" id="MobiDB-lite"/>
    </source>
</evidence>